<accession>A0A081AKP4</accession>
<name>A0A081AKP4_PHYNI</name>
<dbReference type="Proteomes" id="UP000028582">
    <property type="component" value="Unassembled WGS sequence"/>
</dbReference>
<dbReference type="AlphaFoldDB" id="A0A081AKP4"/>
<reference evidence="1 2" key="1">
    <citation type="submission" date="2013-11" db="EMBL/GenBank/DDBJ databases">
        <title>The Genome Sequence of Phytophthora parasitica P1976.</title>
        <authorList>
            <consortium name="The Broad Institute Genomics Platform"/>
            <person name="Russ C."/>
            <person name="Tyler B."/>
            <person name="Panabieres F."/>
            <person name="Shan W."/>
            <person name="Tripathy S."/>
            <person name="Grunwald N."/>
            <person name="Machado M."/>
            <person name="Johnson C.S."/>
            <person name="Walker B."/>
            <person name="Young S."/>
            <person name="Zeng Q."/>
            <person name="Gargeya S."/>
            <person name="Fitzgerald M."/>
            <person name="Haas B."/>
            <person name="Abouelleil A."/>
            <person name="Allen A.W."/>
            <person name="Alvarado L."/>
            <person name="Arachchi H.M."/>
            <person name="Berlin A.M."/>
            <person name="Chapman S.B."/>
            <person name="Gainer-Dewar J."/>
            <person name="Goldberg J."/>
            <person name="Griggs A."/>
            <person name="Gujja S."/>
            <person name="Hansen M."/>
            <person name="Howarth C."/>
            <person name="Imamovic A."/>
            <person name="Ireland A."/>
            <person name="Larimer J."/>
            <person name="McCowan C."/>
            <person name="Murphy C."/>
            <person name="Pearson M."/>
            <person name="Poon T.W."/>
            <person name="Priest M."/>
            <person name="Roberts A."/>
            <person name="Saif S."/>
            <person name="Shea T."/>
            <person name="Sisk P."/>
            <person name="Sykes S."/>
            <person name="Wortman J."/>
            <person name="Nusbaum C."/>
            <person name="Birren B."/>
        </authorList>
    </citation>
    <scope>NUCLEOTIDE SEQUENCE [LARGE SCALE GENOMIC DNA]</scope>
    <source>
        <strain evidence="1 2">P1976</strain>
    </source>
</reference>
<sequence>MSGAMQYATTARIAVEYAGPDDNIARFLTV</sequence>
<evidence type="ECO:0000313" key="1">
    <source>
        <dbReference type="EMBL" id="ETO79455.1"/>
    </source>
</evidence>
<proteinExistence type="predicted"/>
<evidence type="ECO:0000313" key="2">
    <source>
        <dbReference type="Proteomes" id="UP000028582"/>
    </source>
</evidence>
<dbReference type="EMBL" id="ANJA01001093">
    <property type="protein sequence ID" value="ETO79455.1"/>
    <property type="molecule type" value="Genomic_DNA"/>
</dbReference>
<organism evidence="1 2">
    <name type="scientific">Phytophthora nicotianae P1976</name>
    <dbReference type="NCBI Taxonomy" id="1317066"/>
    <lineage>
        <taxon>Eukaryota</taxon>
        <taxon>Sar</taxon>
        <taxon>Stramenopiles</taxon>
        <taxon>Oomycota</taxon>
        <taxon>Peronosporomycetes</taxon>
        <taxon>Peronosporales</taxon>
        <taxon>Peronosporaceae</taxon>
        <taxon>Phytophthora</taxon>
    </lineage>
</organism>
<protein>
    <submittedName>
        <fullName evidence="1">Uncharacterized protein</fullName>
    </submittedName>
</protein>
<comment type="caution">
    <text evidence="1">The sequence shown here is derived from an EMBL/GenBank/DDBJ whole genome shotgun (WGS) entry which is preliminary data.</text>
</comment>
<gene>
    <name evidence="1" type="ORF">F444_05838</name>
</gene>